<protein>
    <submittedName>
        <fullName evidence="1">Uncharacterized protein</fullName>
    </submittedName>
</protein>
<keyword evidence="2" id="KW-1185">Reference proteome</keyword>
<name>A0ABP8G6B4_9ACTN</name>
<dbReference type="Proteomes" id="UP001501115">
    <property type="component" value="Unassembled WGS sequence"/>
</dbReference>
<evidence type="ECO:0000313" key="2">
    <source>
        <dbReference type="Proteomes" id="UP001501115"/>
    </source>
</evidence>
<gene>
    <name evidence="1" type="ORF">GCM10023086_41590</name>
</gene>
<dbReference type="EMBL" id="BAABET010000006">
    <property type="protein sequence ID" value="GAA4318223.1"/>
    <property type="molecule type" value="Genomic_DNA"/>
</dbReference>
<reference evidence="2" key="1">
    <citation type="journal article" date="2019" name="Int. J. Syst. Evol. Microbiol.">
        <title>The Global Catalogue of Microorganisms (GCM) 10K type strain sequencing project: providing services to taxonomists for standard genome sequencing and annotation.</title>
        <authorList>
            <consortium name="The Broad Institute Genomics Platform"/>
            <consortium name="The Broad Institute Genome Sequencing Center for Infectious Disease"/>
            <person name="Wu L."/>
            <person name="Ma J."/>
        </authorList>
    </citation>
    <scope>NUCLEOTIDE SEQUENCE [LARGE SCALE GENOMIC DNA]</scope>
    <source>
        <strain evidence="2">JCM 31290</strain>
    </source>
</reference>
<comment type="caution">
    <text evidence="1">The sequence shown here is derived from an EMBL/GenBank/DDBJ whole genome shotgun (WGS) entry which is preliminary data.</text>
</comment>
<accession>A0ABP8G6B4</accession>
<proteinExistence type="predicted"/>
<evidence type="ECO:0000313" key="1">
    <source>
        <dbReference type="EMBL" id="GAA4318223.1"/>
    </source>
</evidence>
<sequence length="82" mass="9229">MGNSAKSANKEFNETIEGMKFLLEVTMDDTALAKDPAGELGRILRYWGGNLHHYPLRPGDGSVICDSEYREVGRWRVAEQTE</sequence>
<organism evidence="1 2">
    <name type="scientific">Streptomyces venetus</name>
    <dbReference type="NCBI Taxonomy" id="1701086"/>
    <lineage>
        <taxon>Bacteria</taxon>
        <taxon>Bacillati</taxon>
        <taxon>Actinomycetota</taxon>
        <taxon>Actinomycetes</taxon>
        <taxon>Kitasatosporales</taxon>
        <taxon>Streptomycetaceae</taxon>
        <taxon>Streptomyces</taxon>
    </lineage>
</organism>